<dbReference type="EMBL" id="JAGKQM010000011">
    <property type="protein sequence ID" value="KAH0903594.1"/>
    <property type="molecule type" value="Genomic_DNA"/>
</dbReference>
<feature type="non-terminal residue" evidence="1">
    <location>
        <position position="72"/>
    </location>
</feature>
<dbReference type="Proteomes" id="UP000824890">
    <property type="component" value="Unassembled WGS sequence"/>
</dbReference>
<accession>A0ABQ8BFI2</accession>
<comment type="caution">
    <text evidence="1">The sequence shown here is derived from an EMBL/GenBank/DDBJ whole genome shotgun (WGS) entry which is preliminary data.</text>
</comment>
<protein>
    <submittedName>
        <fullName evidence="1">Uncharacterized protein</fullName>
    </submittedName>
</protein>
<sequence>STESRSNSFVCLNSEVVYSSHIGTHGEKLCCLYSEEKKPCDLSVINGYECSLTLRAVEDRYPAWSYLSGVVA</sequence>
<evidence type="ECO:0000313" key="1">
    <source>
        <dbReference type="EMBL" id="KAH0903594.1"/>
    </source>
</evidence>
<evidence type="ECO:0000313" key="2">
    <source>
        <dbReference type="Proteomes" id="UP000824890"/>
    </source>
</evidence>
<organism evidence="1 2">
    <name type="scientific">Brassica napus</name>
    <name type="common">Rape</name>
    <dbReference type="NCBI Taxonomy" id="3708"/>
    <lineage>
        <taxon>Eukaryota</taxon>
        <taxon>Viridiplantae</taxon>
        <taxon>Streptophyta</taxon>
        <taxon>Embryophyta</taxon>
        <taxon>Tracheophyta</taxon>
        <taxon>Spermatophyta</taxon>
        <taxon>Magnoliopsida</taxon>
        <taxon>eudicotyledons</taxon>
        <taxon>Gunneridae</taxon>
        <taxon>Pentapetalae</taxon>
        <taxon>rosids</taxon>
        <taxon>malvids</taxon>
        <taxon>Brassicales</taxon>
        <taxon>Brassicaceae</taxon>
        <taxon>Brassiceae</taxon>
        <taxon>Brassica</taxon>
    </lineage>
</organism>
<name>A0ABQ8BFI2_BRANA</name>
<keyword evidence="2" id="KW-1185">Reference proteome</keyword>
<feature type="non-terminal residue" evidence="1">
    <location>
        <position position="1"/>
    </location>
</feature>
<reference evidence="1 2" key="1">
    <citation type="submission" date="2021-05" db="EMBL/GenBank/DDBJ databases">
        <title>Genome Assembly of Synthetic Allotetraploid Brassica napus Reveals Homoeologous Exchanges between Subgenomes.</title>
        <authorList>
            <person name="Davis J.T."/>
        </authorList>
    </citation>
    <scope>NUCLEOTIDE SEQUENCE [LARGE SCALE GENOMIC DNA]</scope>
    <source>
        <strain evidence="2">cv. Da-Ae</strain>
        <tissue evidence="1">Seedling</tissue>
    </source>
</reference>
<gene>
    <name evidence="1" type="ORF">HID58_043097</name>
</gene>
<proteinExistence type="predicted"/>